<comment type="caution">
    <text evidence="9">The sequence shown here is derived from an EMBL/GenBank/DDBJ whole genome shotgun (WGS) entry which is preliminary data.</text>
</comment>
<feature type="region of interest" description="Disordered" evidence="5">
    <location>
        <begin position="57"/>
        <end position="104"/>
    </location>
</feature>
<keyword evidence="4" id="KW-0788">Thiol protease</keyword>
<keyword evidence="6" id="KW-0472">Membrane</keyword>
<keyword evidence="2" id="KW-0645">Protease</keyword>
<dbReference type="InterPro" id="IPR052354">
    <property type="entry name" value="Cell_Wall_Dynamics_Protein"/>
</dbReference>
<dbReference type="GO" id="GO:0008234">
    <property type="term" value="F:cysteine-type peptidase activity"/>
    <property type="evidence" value="ECO:0007669"/>
    <property type="project" value="UniProtKB-KW"/>
</dbReference>
<sequence>MAEQKSDDYKSRLNKARNKRNGKDPMKYFMYAAGGIIVILLVVVAVKLARGGTFAGSPKARMVNETDTGEAADQDASGESESVDSENAEPTMSPEELAQAETDAQKKSVVESYNNLGLVQVSGYLNMRESASKDAKVIGKLLGGSACEILDDSTEGWYQISSGGLNGYISSEFVLTGEAAKEEAFEQVKEMAVITADKLNVRSEPTPDGQIVEQILKNERYSILGQQDGWIQISDGYISSDYVDIRYALNEARKLDLRTMVLNLYDNLGISNVNNYLNIREEPKEDGKIIGKMTSKSAGEILEKTEDGEWYKIKSGPVTGYVKSEFILTGDAAKQEALNVAELMAIVSTDRLNARTEPSTESPIWTQISNSERYAVLKQMDGWVEIELDSTSAYVATDFVDVRYALNEAIKFSPIVETASSSGGNKGSSGNKGGSGGNKGGVGNTPGNAAGSSKRTQIANYATQFLGNPYVWGGTSLTRGADCSGFTMAVMANFGVSLPHHSGSQANCGKSINSSQMRPGDLVFYANSSGTINHVALYIGNGQVCHASNARDGIKISTWNYRTPKKIVNVLGD</sequence>
<evidence type="ECO:0000256" key="1">
    <source>
        <dbReference type="ARBA" id="ARBA00007074"/>
    </source>
</evidence>
<dbReference type="Gene3D" id="2.30.30.40">
    <property type="entry name" value="SH3 Domains"/>
    <property type="match status" value="4"/>
</dbReference>
<proteinExistence type="inferred from homology"/>
<dbReference type="Gene3D" id="3.90.1720.10">
    <property type="entry name" value="endopeptidase domain like (from Nostoc punctiforme)"/>
    <property type="match status" value="1"/>
</dbReference>
<feature type="domain" description="SH3b" evidence="7">
    <location>
        <begin position="342"/>
        <end position="404"/>
    </location>
</feature>
<evidence type="ECO:0000256" key="5">
    <source>
        <dbReference type="SAM" id="MobiDB-lite"/>
    </source>
</evidence>
<evidence type="ECO:0000256" key="4">
    <source>
        <dbReference type="ARBA" id="ARBA00022807"/>
    </source>
</evidence>
<dbReference type="PANTHER" id="PTHR34408">
    <property type="entry name" value="FAMILY PROTEIN, PUTATIVE-RELATED"/>
    <property type="match status" value="1"/>
</dbReference>
<dbReference type="PROSITE" id="PS51781">
    <property type="entry name" value="SH3B"/>
    <property type="match status" value="4"/>
</dbReference>
<accession>A0AAW5F1E1</accession>
<evidence type="ECO:0000313" key="10">
    <source>
        <dbReference type="Proteomes" id="UP001203136"/>
    </source>
</evidence>
<dbReference type="InterPro" id="IPR000064">
    <property type="entry name" value="NLP_P60_dom"/>
</dbReference>
<dbReference type="GO" id="GO:0006508">
    <property type="term" value="P:proteolysis"/>
    <property type="evidence" value="ECO:0007669"/>
    <property type="project" value="UniProtKB-KW"/>
</dbReference>
<keyword evidence="6" id="KW-1133">Transmembrane helix</keyword>
<dbReference type="PROSITE" id="PS51935">
    <property type="entry name" value="NLPC_P60"/>
    <property type="match status" value="1"/>
</dbReference>
<evidence type="ECO:0000259" key="8">
    <source>
        <dbReference type="PROSITE" id="PS51935"/>
    </source>
</evidence>
<keyword evidence="6" id="KW-0812">Transmembrane</keyword>
<organism evidence="9 10">
    <name type="scientific">Clostridium symbiosum</name>
    <name type="common">Bacteroides symbiosus</name>
    <dbReference type="NCBI Taxonomy" id="1512"/>
    <lineage>
        <taxon>Bacteria</taxon>
        <taxon>Bacillati</taxon>
        <taxon>Bacillota</taxon>
        <taxon>Clostridia</taxon>
        <taxon>Lachnospirales</taxon>
        <taxon>Lachnospiraceae</taxon>
        <taxon>Otoolea</taxon>
    </lineage>
</organism>
<name>A0AAW5F1E1_CLOSY</name>
<reference evidence="9" key="1">
    <citation type="journal article" date="2022" name="Cell Host Microbe">
        <title>Colonization of the live biotherapeutic product VE303 and modulation of the microbiota and metabolites in healthy volunteers.</title>
        <authorList>
            <person name="Dsouza M."/>
            <person name="Menon R."/>
            <person name="Crossette E."/>
            <person name="Bhattarai S.K."/>
            <person name="Schneider J."/>
            <person name="Kim Y.G."/>
            <person name="Reddy S."/>
            <person name="Caballero S."/>
            <person name="Felix C."/>
            <person name="Cornacchione L."/>
            <person name="Hendrickson J."/>
            <person name="Watson A.R."/>
            <person name="Minot S.S."/>
            <person name="Greenfield N."/>
            <person name="Schopf L."/>
            <person name="Szabady R."/>
            <person name="Patarroyo J."/>
            <person name="Smith W."/>
            <person name="Harrison P."/>
            <person name="Kuijper E.J."/>
            <person name="Kelly C.P."/>
            <person name="Olle B."/>
            <person name="Bobilev D."/>
            <person name="Silber J.L."/>
            <person name="Bucci V."/>
            <person name="Roberts B."/>
            <person name="Faith J."/>
            <person name="Norman J.M."/>
        </authorList>
    </citation>
    <scope>NUCLEOTIDE SEQUENCE</scope>
    <source>
        <strain evidence="9">VE303-04</strain>
    </source>
</reference>
<gene>
    <name evidence="9" type="ORF">K5I21_09485</name>
</gene>
<dbReference type="InterPro" id="IPR003646">
    <property type="entry name" value="SH3-like_bac-type"/>
</dbReference>
<dbReference type="Pfam" id="PF08239">
    <property type="entry name" value="SH3_3"/>
    <property type="match status" value="4"/>
</dbReference>
<feature type="domain" description="SH3b" evidence="7">
    <location>
        <begin position="114"/>
        <end position="178"/>
    </location>
</feature>
<feature type="transmembrane region" description="Helical" evidence="6">
    <location>
        <begin position="28"/>
        <end position="49"/>
    </location>
</feature>
<dbReference type="SUPFAM" id="SSF54001">
    <property type="entry name" value="Cysteine proteinases"/>
    <property type="match status" value="1"/>
</dbReference>
<feature type="domain" description="SH3b" evidence="7">
    <location>
        <begin position="265"/>
        <end position="331"/>
    </location>
</feature>
<evidence type="ECO:0000256" key="2">
    <source>
        <dbReference type="ARBA" id="ARBA00022670"/>
    </source>
</evidence>
<dbReference type="Pfam" id="PF00877">
    <property type="entry name" value="NLPC_P60"/>
    <property type="match status" value="1"/>
</dbReference>
<keyword evidence="3" id="KW-0378">Hydrolase</keyword>
<comment type="similarity">
    <text evidence="1">Belongs to the peptidase C40 family.</text>
</comment>
<evidence type="ECO:0000256" key="6">
    <source>
        <dbReference type="SAM" id="Phobius"/>
    </source>
</evidence>
<dbReference type="RefSeq" id="WP_003504241.1">
    <property type="nucleotide sequence ID" value="NZ_CABHNX010000210.1"/>
</dbReference>
<evidence type="ECO:0000256" key="3">
    <source>
        <dbReference type="ARBA" id="ARBA00022801"/>
    </source>
</evidence>
<feature type="domain" description="SH3b" evidence="7">
    <location>
        <begin position="189"/>
        <end position="252"/>
    </location>
</feature>
<evidence type="ECO:0000259" key="7">
    <source>
        <dbReference type="PROSITE" id="PS51781"/>
    </source>
</evidence>
<dbReference type="InterPro" id="IPR038765">
    <property type="entry name" value="Papain-like_cys_pep_sf"/>
</dbReference>
<dbReference type="EMBL" id="JAINVB010000001">
    <property type="protein sequence ID" value="MCK0086096.1"/>
    <property type="molecule type" value="Genomic_DNA"/>
</dbReference>
<dbReference type="Proteomes" id="UP001203136">
    <property type="component" value="Unassembled WGS sequence"/>
</dbReference>
<evidence type="ECO:0000313" key="9">
    <source>
        <dbReference type="EMBL" id="MCK0086096.1"/>
    </source>
</evidence>
<protein>
    <submittedName>
        <fullName evidence="9">SH3 domain-containing protein</fullName>
    </submittedName>
</protein>
<feature type="compositionally biased region" description="Acidic residues" evidence="5">
    <location>
        <begin position="67"/>
        <end position="87"/>
    </location>
</feature>
<feature type="domain" description="NlpC/P60" evidence="8">
    <location>
        <begin position="452"/>
        <end position="573"/>
    </location>
</feature>
<feature type="region of interest" description="Disordered" evidence="5">
    <location>
        <begin position="418"/>
        <end position="452"/>
    </location>
</feature>
<dbReference type="AlphaFoldDB" id="A0AAW5F1E1"/>
<feature type="compositionally biased region" description="Gly residues" evidence="5">
    <location>
        <begin position="424"/>
        <end position="444"/>
    </location>
</feature>
<dbReference type="GeneID" id="57970788"/>
<dbReference type="SMART" id="SM00287">
    <property type="entry name" value="SH3b"/>
    <property type="match status" value="4"/>
</dbReference>
<dbReference type="PANTHER" id="PTHR34408:SF1">
    <property type="entry name" value="GLYCOSYL HYDROLASE FAMILY 19 DOMAIN-CONTAINING PROTEIN HI_1415"/>
    <property type="match status" value="1"/>
</dbReference>